<feature type="signal peptide" evidence="3">
    <location>
        <begin position="1"/>
        <end position="26"/>
    </location>
</feature>
<keyword evidence="2 3" id="KW-0732">Signal</keyword>
<feature type="domain" description="Outer membrane protein beta-barrel" evidence="4">
    <location>
        <begin position="13"/>
        <end position="198"/>
    </location>
</feature>
<protein>
    <recommendedName>
        <fullName evidence="4">Outer membrane protein beta-barrel domain-containing protein</fullName>
    </recommendedName>
</protein>
<dbReference type="InterPro" id="IPR027385">
    <property type="entry name" value="Beta-barrel_OMP"/>
</dbReference>
<comment type="subcellular location">
    <subcellularLocation>
        <location evidence="1">Cell outer membrane</location>
    </subcellularLocation>
</comment>
<name>A0A1D9IBW4_9BURK</name>
<accession>A0A1D9IBW4</accession>
<dbReference type="Pfam" id="PF13505">
    <property type="entry name" value="OMP_b-brl"/>
    <property type="match status" value="1"/>
</dbReference>
<dbReference type="Proteomes" id="UP000177515">
    <property type="component" value="Chromosome 2"/>
</dbReference>
<evidence type="ECO:0000259" key="4">
    <source>
        <dbReference type="Pfam" id="PF13505"/>
    </source>
</evidence>
<organism evidence="5 6">
    <name type="scientific">Cupriavidus malaysiensis</name>
    <dbReference type="NCBI Taxonomy" id="367825"/>
    <lineage>
        <taxon>Bacteria</taxon>
        <taxon>Pseudomonadati</taxon>
        <taxon>Pseudomonadota</taxon>
        <taxon>Betaproteobacteria</taxon>
        <taxon>Burkholderiales</taxon>
        <taxon>Burkholderiaceae</taxon>
        <taxon>Cupriavidus</taxon>
    </lineage>
</organism>
<dbReference type="InterPro" id="IPR011250">
    <property type="entry name" value="OMP/PagP_B-barrel"/>
</dbReference>
<dbReference type="SUPFAM" id="SSF56925">
    <property type="entry name" value="OMPA-like"/>
    <property type="match status" value="1"/>
</dbReference>
<dbReference type="Gene3D" id="2.40.160.20">
    <property type="match status" value="1"/>
</dbReference>
<evidence type="ECO:0000313" key="5">
    <source>
        <dbReference type="EMBL" id="AOZ09475.1"/>
    </source>
</evidence>
<evidence type="ECO:0000313" key="6">
    <source>
        <dbReference type="Proteomes" id="UP000177515"/>
    </source>
</evidence>
<reference evidence="5 6" key="1">
    <citation type="submission" date="2016-10" db="EMBL/GenBank/DDBJ databases">
        <title>Complete genome sequences of three Cupriavidus strains isolated from various Malaysian environments.</title>
        <authorList>
            <person name="Abdullah A.A.-A."/>
            <person name="Shafie N.A.H."/>
            <person name="Lau N.S."/>
        </authorList>
    </citation>
    <scope>NUCLEOTIDE SEQUENCE [LARGE SCALE GENOMIC DNA]</scope>
    <source>
        <strain evidence="5 6">USMAA1020</strain>
    </source>
</reference>
<feature type="chain" id="PRO_5047000578" description="Outer membrane protein beta-barrel domain-containing protein" evidence="3">
    <location>
        <begin position="27"/>
        <end position="199"/>
    </location>
</feature>
<dbReference type="EMBL" id="CP017755">
    <property type="protein sequence ID" value="AOZ09475.1"/>
    <property type="molecule type" value="Genomic_DNA"/>
</dbReference>
<evidence type="ECO:0000256" key="3">
    <source>
        <dbReference type="SAM" id="SignalP"/>
    </source>
</evidence>
<evidence type="ECO:0000256" key="2">
    <source>
        <dbReference type="ARBA" id="ARBA00022729"/>
    </source>
</evidence>
<evidence type="ECO:0000256" key="1">
    <source>
        <dbReference type="ARBA" id="ARBA00004442"/>
    </source>
</evidence>
<sequence>MSYRSLFGGVTFIMAVLGAGAPSAQARQSPPAEEFFYLGADLGYARIGVSPSSPGWTDASSNHVAVGLRGGYQFSRYLSVESTVTTLGSVEARTDGQKDRFAIGGMTASVVGHLPITDRFSLLALVGLGLEHGQRTGDIDSSSRSVAVITFGAGAAYAISSNWRIRAQYTNYDKLKWKGGNGAEVKSQAFVLGVDYLFR</sequence>
<keyword evidence="6" id="KW-1185">Reference proteome</keyword>
<gene>
    <name evidence="5" type="ORF">BKK80_27350</name>
</gene>
<proteinExistence type="predicted"/>